<feature type="compositionally biased region" description="Polar residues" evidence="1">
    <location>
        <begin position="43"/>
        <end position="53"/>
    </location>
</feature>
<comment type="caution">
    <text evidence="2">The sequence shown here is derived from an EMBL/GenBank/DDBJ whole genome shotgun (WGS) entry which is preliminary data.</text>
</comment>
<proteinExistence type="predicted"/>
<evidence type="ECO:0000256" key="1">
    <source>
        <dbReference type="SAM" id="MobiDB-lite"/>
    </source>
</evidence>
<gene>
    <name evidence="2" type="ORF">M9458_001885</name>
</gene>
<keyword evidence="3" id="KW-1185">Reference proteome</keyword>
<sequence>MQESSEAAGDSVLDLVDYCHRKLTLLAGRSVSGEIPSGDRITHTQLSDTGSVQ</sequence>
<dbReference type="EMBL" id="JAMKFB020000001">
    <property type="protein sequence ID" value="KAL0203867.1"/>
    <property type="molecule type" value="Genomic_DNA"/>
</dbReference>
<evidence type="ECO:0000313" key="2">
    <source>
        <dbReference type="EMBL" id="KAL0203867.1"/>
    </source>
</evidence>
<reference evidence="2 3" key="1">
    <citation type="submission" date="2024-05" db="EMBL/GenBank/DDBJ databases">
        <title>Genome sequencing and assembly of Indian major carp, Cirrhinus mrigala (Hamilton, 1822).</title>
        <authorList>
            <person name="Mohindra V."/>
            <person name="Chowdhury L.M."/>
            <person name="Lal K."/>
            <person name="Jena J.K."/>
        </authorList>
    </citation>
    <scope>NUCLEOTIDE SEQUENCE [LARGE SCALE GENOMIC DNA]</scope>
    <source>
        <strain evidence="2">CM1030</strain>
        <tissue evidence="2">Blood</tissue>
    </source>
</reference>
<name>A0ABD0RZC6_CIRMR</name>
<evidence type="ECO:0000313" key="3">
    <source>
        <dbReference type="Proteomes" id="UP001529510"/>
    </source>
</evidence>
<feature type="region of interest" description="Disordered" evidence="1">
    <location>
        <begin position="32"/>
        <end position="53"/>
    </location>
</feature>
<protein>
    <submittedName>
        <fullName evidence="2">Uncharacterized protein</fullName>
    </submittedName>
</protein>
<dbReference type="AlphaFoldDB" id="A0ABD0RZC6"/>
<accession>A0ABD0RZC6</accession>
<feature type="non-terminal residue" evidence="2">
    <location>
        <position position="53"/>
    </location>
</feature>
<organism evidence="2 3">
    <name type="scientific">Cirrhinus mrigala</name>
    <name type="common">Mrigala</name>
    <dbReference type="NCBI Taxonomy" id="683832"/>
    <lineage>
        <taxon>Eukaryota</taxon>
        <taxon>Metazoa</taxon>
        <taxon>Chordata</taxon>
        <taxon>Craniata</taxon>
        <taxon>Vertebrata</taxon>
        <taxon>Euteleostomi</taxon>
        <taxon>Actinopterygii</taxon>
        <taxon>Neopterygii</taxon>
        <taxon>Teleostei</taxon>
        <taxon>Ostariophysi</taxon>
        <taxon>Cypriniformes</taxon>
        <taxon>Cyprinidae</taxon>
        <taxon>Labeoninae</taxon>
        <taxon>Labeonini</taxon>
        <taxon>Cirrhinus</taxon>
    </lineage>
</organism>
<dbReference type="Proteomes" id="UP001529510">
    <property type="component" value="Unassembled WGS sequence"/>
</dbReference>